<evidence type="ECO:0000256" key="5">
    <source>
        <dbReference type="SAM" id="Phobius"/>
    </source>
</evidence>
<dbReference type="PANTHER" id="PTHR21419">
    <property type="match status" value="1"/>
</dbReference>
<keyword evidence="2 5" id="KW-0812">Transmembrane</keyword>
<evidence type="ECO:0000256" key="1">
    <source>
        <dbReference type="ARBA" id="ARBA00004167"/>
    </source>
</evidence>
<dbReference type="InterPro" id="IPR018134">
    <property type="entry name" value="LAMP_CS"/>
</dbReference>
<feature type="transmembrane region" description="Helical" evidence="5">
    <location>
        <begin position="21"/>
        <end position="44"/>
    </location>
</feature>
<evidence type="ECO:0000313" key="8">
    <source>
        <dbReference type="EMBL" id="CAF3744449.1"/>
    </source>
</evidence>
<name>A0A818XS67_9BILA</name>
<feature type="domain" description="Hedgehog protein Hint" evidence="6">
    <location>
        <begin position="705"/>
        <end position="880"/>
    </location>
</feature>
<dbReference type="InterPro" id="IPR001767">
    <property type="entry name" value="Hedgehog_Hint"/>
</dbReference>
<protein>
    <submittedName>
        <fullName evidence="8">Uncharacterized protein</fullName>
    </submittedName>
</protein>
<evidence type="ECO:0000256" key="3">
    <source>
        <dbReference type="ARBA" id="ARBA00022989"/>
    </source>
</evidence>
<sequence>MNEEEENFIQDTSVRPSREKTCAPCCVIFSLLITPIICIIVIYLTSKKDVSTLKYNDSLWFPSAGSESCIRLMDINGDGLDDIIVALTEVTVITTNLQNDANRSAFCQTINVESPCSGIVYGIRGYDFSILWSFRVKASIFEIVCDIIDVNNDGYRDCIGSGRQGTLVAFDPRLGKPFWDNSTIKTRHSLWNFYNPVILPVDVDQDNINDFLISHGGNPTIPSEIHERDAGCLLIISSRTGNQIGEPFWMPDKKETYMSPVLYGNSTILFGTGGETVSGGLYSISIDNIIKQNNQYLTIFKSFEKGVMVPPIVLDVDHDGIDDILVSCFDGTLELINGRTMKPIWTRIFPRFEFYATPAPGDFNSDSFVDFMLILNYGEWDRYDYSETLVIDGLTGETLWKKTSTFSEFTSPLTLQMTKHGEYQDSFIYRQRGETAEKFYSNTTTSSILFHGIGLQDGEIHKNENLISSTTNYSCDQFRLNDSIVNIYLTNIKETRLIAVIYPPMNNENNLCSNFEPMERSGGSIGDLNGDGILDTVDITTFISKLTSHNLDNFIAHSLLTRFSLNINKVEHQIIANYEKDIFKKTIDQNLIDLLIRTISFPTQPINNNKDLQMIAKQTWNSYLGSTPSPSPPSQSPLPSSRPSHLMSLPKLIIVILLVTCLVALISLIVIITYTTRNSNLVISYNITTVTTTTTTTTTTTSTMAAAGDNSKCSDRSSLVMKHDGSQVKMRDLKLGDLLLTAYAIENNRIRCQQSPLLGLDIYQTYKNDSPVRYLEIHTNSSSTTGPLHITPTHSLLVRKKGESKSRYIFAHEVNIEDYLHSITDDYGFSTSSQVTHIEPVVLFDSYAPLTLEGNFIVNNFVVSCYGTFSHSTGHLVKMPRRWLLYYLYFKL</sequence>
<organism evidence="8 9">
    <name type="scientific">Rotaria magnacalcarata</name>
    <dbReference type="NCBI Taxonomy" id="392030"/>
    <lineage>
        <taxon>Eukaryota</taxon>
        <taxon>Metazoa</taxon>
        <taxon>Spiralia</taxon>
        <taxon>Gnathifera</taxon>
        <taxon>Rotifera</taxon>
        <taxon>Eurotatoria</taxon>
        <taxon>Bdelloidea</taxon>
        <taxon>Philodinida</taxon>
        <taxon>Philodinidae</taxon>
        <taxon>Rotaria</taxon>
    </lineage>
</organism>
<keyword evidence="3 5" id="KW-1133">Transmembrane helix</keyword>
<reference evidence="8" key="1">
    <citation type="submission" date="2021-02" db="EMBL/GenBank/DDBJ databases">
        <authorList>
            <person name="Nowell W R."/>
        </authorList>
    </citation>
    <scope>NUCLEOTIDE SEQUENCE</scope>
</reference>
<feature type="domain" description="FAM234A/B beta-propeller" evidence="7">
    <location>
        <begin position="70"/>
        <end position="407"/>
    </location>
</feature>
<evidence type="ECO:0000313" key="9">
    <source>
        <dbReference type="Proteomes" id="UP000663866"/>
    </source>
</evidence>
<gene>
    <name evidence="8" type="ORF">OVN521_LOCUS764</name>
</gene>
<dbReference type="InterPro" id="IPR036844">
    <property type="entry name" value="Hint_dom_sf"/>
</dbReference>
<dbReference type="InterPro" id="IPR028994">
    <property type="entry name" value="Integrin_alpha_N"/>
</dbReference>
<dbReference type="AlphaFoldDB" id="A0A818XS67"/>
<dbReference type="InterPro" id="IPR018247">
    <property type="entry name" value="EF_Hand_1_Ca_BS"/>
</dbReference>
<dbReference type="Gene3D" id="2.170.16.10">
    <property type="entry name" value="Hedgehog/Intein (Hint) domain"/>
    <property type="match status" value="1"/>
</dbReference>
<dbReference type="PROSITE" id="PS00018">
    <property type="entry name" value="EF_HAND_1"/>
    <property type="match status" value="1"/>
</dbReference>
<dbReference type="InterPro" id="IPR015943">
    <property type="entry name" value="WD40/YVTN_repeat-like_dom_sf"/>
</dbReference>
<dbReference type="Gene3D" id="2.130.10.10">
    <property type="entry name" value="YVTN repeat-like/Quinoprotein amine dehydrogenase"/>
    <property type="match status" value="1"/>
</dbReference>
<dbReference type="InterPro" id="IPR045232">
    <property type="entry name" value="FAM234"/>
</dbReference>
<evidence type="ECO:0000256" key="2">
    <source>
        <dbReference type="ARBA" id="ARBA00022692"/>
    </source>
</evidence>
<comment type="caution">
    <text evidence="8">The sequence shown here is derived from an EMBL/GenBank/DDBJ whole genome shotgun (WGS) entry which is preliminary data.</text>
</comment>
<dbReference type="SUPFAM" id="SSF69318">
    <property type="entry name" value="Integrin alpha N-terminal domain"/>
    <property type="match status" value="1"/>
</dbReference>
<dbReference type="Pfam" id="PF23727">
    <property type="entry name" value="Beta-prop_FAM234A_B"/>
    <property type="match status" value="1"/>
</dbReference>
<evidence type="ECO:0000256" key="4">
    <source>
        <dbReference type="ARBA" id="ARBA00023136"/>
    </source>
</evidence>
<keyword evidence="9" id="KW-1185">Reference proteome</keyword>
<dbReference type="EMBL" id="CAJOBG010000044">
    <property type="protein sequence ID" value="CAF3744449.1"/>
    <property type="molecule type" value="Genomic_DNA"/>
</dbReference>
<dbReference type="PANTHER" id="PTHR21419:SF30">
    <property type="entry name" value="IG-LIKE DOMAIN-CONTAINING PROTEIN"/>
    <property type="match status" value="1"/>
</dbReference>
<proteinExistence type="predicted"/>
<dbReference type="Proteomes" id="UP000663866">
    <property type="component" value="Unassembled WGS sequence"/>
</dbReference>
<dbReference type="SUPFAM" id="SSF51294">
    <property type="entry name" value="Hedgehog/intein (Hint) domain"/>
    <property type="match status" value="1"/>
</dbReference>
<dbReference type="PROSITE" id="PS00310">
    <property type="entry name" value="LAMP_1"/>
    <property type="match status" value="1"/>
</dbReference>
<dbReference type="InterPro" id="IPR055409">
    <property type="entry name" value="Beta-prop_FAM234A_B"/>
</dbReference>
<evidence type="ECO:0000259" key="7">
    <source>
        <dbReference type="Pfam" id="PF23727"/>
    </source>
</evidence>
<keyword evidence="4 5" id="KW-0472">Membrane</keyword>
<dbReference type="CDD" id="cd00081">
    <property type="entry name" value="Hint"/>
    <property type="match status" value="1"/>
</dbReference>
<dbReference type="GO" id="GO:0016540">
    <property type="term" value="P:protein autoprocessing"/>
    <property type="evidence" value="ECO:0007669"/>
    <property type="project" value="InterPro"/>
</dbReference>
<feature type="transmembrane region" description="Helical" evidence="5">
    <location>
        <begin position="652"/>
        <end position="674"/>
    </location>
</feature>
<dbReference type="GO" id="GO:0005886">
    <property type="term" value="C:plasma membrane"/>
    <property type="evidence" value="ECO:0007669"/>
    <property type="project" value="UniProtKB-SubCell"/>
</dbReference>
<comment type="subcellular location">
    <subcellularLocation>
        <location evidence="1">Membrane</location>
        <topology evidence="1">Single-pass membrane protein</topology>
    </subcellularLocation>
</comment>
<evidence type="ECO:0000259" key="6">
    <source>
        <dbReference type="Pfam" id="PF01079"/>
    </source>
</evidence>
<accession>A0A818XS67</accession>
<dbReference type="Pfam" id="PF01079">
    <property type="entry name" value="Hint"/>
    <property type="match status" value="1"/>
</dbReference>